<evidence type="ECO:0000313" key="1">
    <source>
        <dbReference type="EMBL" id="KAJ3522161.1"/>
    </source>
</evidence>
<protein>
    <submittedName>
        <fullName evidence="1">Uncharacterized protein</fullName>
    </submittedName>
</protein>
<gene>
    <name evidence="1" type="ORF">NM688_g8914</name>
</gene>
<accession>A0ACC1RM02</accession>
<sequence length="342" mass="38870">MSGTYVLLQFGADPWPTRFEDLEGRPAFTVTVVEQTPNLLLKLIREAPWAQQHPDIMGPSSSFFYFGPSRTPGYLVYGNSQTQSMANLRKQKKDHSPSRYFVAQNGREYKWKISPQRLECFDSKGVIIATWEIGQLEDTFHARLSIKHPGLPVVTEILTTLTLNRIAQVLNCLGYLHNLHRIIYHEWNRSVTILETSITGNSDALQSPSQYSNTAYRVFAFSSFFLSTVAIPELYYACKPQQFCRPQLRRLNRVCQAGPFWLVLKVPRPANERAQNAPRLELPLVPLHPWTEVPQDVYSFLDLPYAVPPLFHVCLSPLDNDPARSAAARGPGRCEGKTHAEE</sequence>
<organism evidence="1 2">
    <name type="scientific">Phlebia brevispora</name>
    <dbReference type="NCBI Taxonomy" id="194682"/>
    <lineage>
        <taxon>Eukaryota</taxon>
        <taxon>Fungi</taxon>
        <taxon>Dikarya</taxon>
        <taxon>Basidiomycota</taxon>
        <taxon>Agaricomycotina</taxon>
        <taxon>Agaricomycetes</taxon>
        <taxon>Polyporales</taxon>
        <taxon>Meruliaceae</taxon>
        <taxon>Phlebia</taxon>
    </lineage>
</organism>
<proteinExistence type="predicted"/>
<reference evidence="1" key="1">
    <citation type="submission" date="2022-07" db="EMBL/GenBank/DDBJ databases">
        <title>Genome Sequence of Phlebia brevispora.</title>
        <authorList>
            <person name="Buettner E."/>
        </authorList>
    </citation>
    <scope>NUCLEOTIDE SEQUENCE</scope>
    <source>
        <strain evidence="1">MPL23</strain>
    </source>
</reference>
<name>A0ACC1RM02_9APHY</name>
<dbReference type="Proteomes" id="UP001148662">
    <property type="component" value="Unassembled WGS sequence"/>
</dbReference>
<keyword evidence="2" id="KW-1185">Reference proteome</keyword>
<dbReference type="EMBL" id="JANHOG010002559">
    <property type="protein sequence ID" value="KAJ3522161.1"/>
    <property type="molecule type" value="Genomic_DNA"/>
</dbReference>
<evidence type="ECO:0000313" key="2">
    <source>
        <dbReference type="Proteomes" id="UP001148662"/>
    </source>
</evidence>
<comment type="caution">
    <text evidence="1">The sequence shown here is derived from an EMBL/GenBank/DDBJ whole genome shotgun (WGS) entry which is preliminary data.</text>
</comment>